<dbReference type="SUPFAM" id="SSF56176">
    <property type="entry name" value="FAD-binding/transporter-associated domain-like"/>
    <property type="match status" value="1"/>
</dbReference>
<dbReference type="GO" id="GO:0071949">
    <property type="term" value="F:FAD binding"/>
    <property type="evidence" value="ECO:0007669"/>
    <property type="project" value="InterPro"/>
</dbReference>
<dbReference type="Proteomes" id="UP000198635">
    <property type="component" value="Unassembled WGS sequence"/>
</dbReference>
<evidence type="ECO:0000313" key="6">
    <source>
        <dbReference type="Proteomes" id="UP000198635"/>
    </source>
</evidence>
<dbReference type="InterPro" id="IPR016169">
    <property type="entry name" value="FAD-bd_PCMH_sub2"/>
</dbReference>
<evidence type="ECO:0000256" key="3">
    <source>
        <dbReference type="ARBA" id="ARBA00023002"/>
    </source>
</evidence>
<dbReference type="InterPro" id="IPR036683">
    <property type="entry name" value="CO_DH_flav_C_dom_sf"/>
</dbReference>
<dbReference type="STRING" id="52560.SAMN04488082_10596"/>
<evidence type="ECO:0000256" key="2">
    <source>
        <dbReference type="ARBA" id="ARBA00022827"/>
    </source>
</evidence>
<dbReference type="InterPro" id="IPR002346">
    <property type="entry name" value="Mopterin_DH_FAD-bd"/>
</dbReference>
<dbReference type="AlphaFoldDB" id="A0A1I3T513"/>
<dbReference type="SUPFAM" id="SSF55447">
    <property type="entry name" value="CO dehydrogenase flavoprotein C-terminal domain-like"/>
    <property type="match status" value="1"/>
</dbReference>
<feature type="domain" description="FAD-binding PCMH-type" evidence="4">
    <location>
        <begin position="1"/>
        <end position="169"/>
    </location>
</feature>
<dbReference type="PANTHER" id="PTHR42659:SF2">
    <property type="entry name" value="XANTHINE DEHYDROGENASE SUBUNIT C-RELATED"/>
    <property type="match status" value="1"/>
</dbReference>
<dbReference type="InterPro" id="IPR016166">
    <property type="entry name" value="FAD-bd_PCMH"/>
</dbReference>
<dbReference type="Pfam" id="PF03450">
    <property type="entry name" value="CO_deh_flav_C"/>
    <property type="match status" value="1"/>
</dbReference>
<dbReference type="EMBL" id="FORX01000005">
    <property type="protein sequence ID" value="SFJ66228.1"/>
    <property type="molecule type" value="Genomic_DNA"/>
</dbReference>
<evidence type="ECO:0000313" key="5">
    <source>
        <dbReference type="EMBL" id="SFJ66228.1"/>
    </source>
</evidence>
<dbReference type="OrthoDB" id="9783813at2"/>
<sequence>MSVFLPGTLNELWNLLDEPDTSVMAGGTDYLVRRRAGKSAGQICCLERITTLRGMEEEGGLLEIGAATTLTDLLESGTVAARLPLLHQAVRQLGSPLVRNQATLGGNLCTASPAGDTLPALYALGAQVALMSRDSERVLDVAEFITGPGRTVLESGEILARVIIPLPDPDSVQHFEKVGRRQALAISVASLAAMLRLDGDIIRNIRLAFGSVAPTVLRCTEAESWLTGRALSSGNLSHAADLVRAAVSPIDDVRATADYRRQVAGNLVLRLKAYRP</sequence>
<keyword evidence="1" id="KW-0285">Flavoprotein</keyword>
<dbReference type="SMART" id="SM01092">
    <property type="entry name" value="CO_deh_flav_C"/>
    <property type="match status" value="1"/>
</dbReference>
<organism evidence="5 6">
    <name type="scientific">Desulfomicrobium apsheronum</name>
    <dbReference type="NCBI Taxonomy" id="52560"/>
    <lineage>
        <taxon>Bacteria</taxon>
        <taxon>Pseudomonadati</taxon>
        <taxon>Thermodesulfobacteriota</taxon>
        <taxon>Desulfovibrionia</taxon>
        <taxon>Desulfovibrionales</taxon>
        <taxon>Desulfomicrobiaceae</taxon>
        <taxon>Desulfomicrobium</taxon>
    </lineage>
</organism>
<dbReference type="PANTHER" id="PTHR42659">
    <property type="entry name" value="XANTHINE DEHYDROGENASE SUBUNIT C-RELATED"/>
    <property type="match status" value="1"/>
</dbReference>
<proteinExistence type="predicted"/>
<gene>
    <name evidence="5" type="ORF">SAMN04488082_10596</name>
</gene>
<keyword evidence="3" id="KW-0560">Oxidoreductase</keyword>
<accession>A0A1I3T513</accession>
<dbReference type="GO" id="GO:0016491">
    <property type="term" value="F:oxidoreductase activity"/>
    <property type="evidence" value="ECO:0007669"/>
    <property type="project" value="UniProtKB-KW"/>
</dbReference>
<evidence type="ECO:0000259" key="4">
    <source>
        <dbReference type="PROSITE" id="PS51387"/>
    </source>
</evidence>
<reference evidence="6" key="1">
    <citation type="submission" date="2016-10" db="EMBL/GenBank/DDBJ databases">
        <authorList>
            <person name="Varghese N."/>
            <person name="Submissions S."/>
        </authorList>
    </citation>
    <scope>NUCLEOTIDE SEQUENCE [LARGE SCALE GENOMIC DNA]</scope>
    <source>
        <strain evidence="6">DSM 5918</strain>
    </source>
</reference>
<dbReference type="InterPro" id="IPR051312">
    <property type="entry name" value="Diverse_Substr_Oxidored"/>
</dbReference>
<dbReference type="InterPro" id="IPR005107">
    <property type="entry name" value="CO_DH_flav_C"/>
</dbReference>
<dbReference type="InterPro" id="IPR036318">
    <property type="entry name" value="FAD-bd_PCMH-like_sf"/>
</dbReference>
<dbReference type="Gene3D" id="3.30.390.50">
    <property type="entry name" value="CO dehydrogenase flavoprotein, C-terminal domain"/>
    <property type="match status" value="1"/>
</dbReference>
<name>A0A1I3T513_9BACT</name>
<dbReference type="PROSITE" id="PS51387">
    <property type="entry name" value="FAD_PCMH"/>
    <property type="match status" value="1"/>
</dbReference>
<keyword evidence="2" id="KW-0274">FAD</keyword>
<dbReference type="Pfam" id="PF00941">
    <property type="entry name" value="FAD_binding_5"/>
    <property type="match status" value="1"/>
</dbReference>
<dbReference type="Gene3D" id="3.30.465.10">
    <property type="match status" value="1"/>
</dbReference>
<keyword evidence="6" id="KW-1185">Reference proteome</keyword>
<dbReference type="RefSeq" id="WP_092373544.1">
    <property type="nucleotide sequence ID" value="NZ_FORX01000005.1"/>
</dbReference>
<protein>
    <submittedName>
        <fullName evidence="5">Xanthine dehydrogenase FAD-binding subunit</fullName>
    </submittedName>
</protein>
<evidence type="ECO:0000256" key="1">
    <source>
        <dbReference type="ARBA" id="ARBA00022630"/>
    </source>
</evidence>